<evidence type="ECO:0000256" key="2">
    <source>
        <dbReference type="SAM" id="SignalP"/>
    </source>
</evidence>
<feature type="compositionally biased region" description="Polar residues" evidence="1">
    <location>
        <begin position="435"/>
        <end position="444"/>
    </location>
</feature>
<evidence type="ECO:0000313" key="4">
    <source>
        <dbReference type="Proteomes" id="UP001163846"/>
    </source>
</evidence>
<evidence type="ECO:0000256" key="1">
    <source>
        <dbReference type="SAM" id="MobiDB-lite"/>
    </source>
</evidence>
<gene>
    <name evidence="3" type="ORF">F5878DRAFT_331696</name>
</gene>
<organism evidence="3 4">
    <name type="scientific">Lentinula raphanica</name>
    <dbReference type="NCBI Taxonomy" id="153919"/>
    <lineage>
        <taxon>Eukaryota</taxon>
        <taxon>Fungi</taxon>
        <taxon>Dikarya</taxon>
        <taxon>Basidiomycota</taxon>
        <taxon>Agaricomycotina</taxon>
        <taxon>Agaricomycetes</taxon>
        <taxon>Agaricomycetidae</taxon>
        <taxon>Agaricales</taxon>
        <taxon>Marasmiineae</taxon>
        <taxon>Omphalotaceae</taxon>
        <taxon>Lentinula</taxon>
    </lineage>
</organism>
<keyword evidence="2" id="KW-0732">Signal</keyword>
<reference evidence="3" key="1">
    <citation type="submission" date="2022-08" db="EMBL/GenBank/DDBJ databases">
        <authorList>
            <consortium name="DOE Joint Genome Institute"/>
            <person name="Min B."/>
            <person name="Riley R."/>
            <person name="Sierra-Patev S."/>
            <person name="Naranjo-Ortiz M."/>
            <person name="Looney B."/>
            <person name="Konkel Z."/>
            <person name="Slot J.C."/>
            <person name="Sakamoto Y."/>
            <person name="Steenwyk J.L."/>
            <person name="Rokas A."/>
            <person name="Carro J."/>
            <person name="Camarero S."/>
            <person name="Ferreira P."/>
            <person name="Molpeceres G."/>
            <person name="Ruiz-Duenas F.J."/>
            <person name="Serrano A."/>
            <person name="Henrissat B."/>
            <person name="Drula E."/>
            <person name="Hughes K.W."/>
            <person name="Mata J.L."/>
            <person name="Ishikawa N.K."/>
            <person name="Vargas-Isla R."/>
            <person name="Ushijima S."/>
            <person name="Smith C.A."/>
            <person name="Ahrendt S."/>
            <person name="Andreopoulos W."/>
            <person name="He G."/>
            <person name="Labutti K."/>
            <person name="Lipzen A."/>
            <person name="Ng V."/>
            <person name="Sandor L."/>
            <person name="Barry K."/>
            <person name="Martinez A.T."/>
            <person name="Xiao Y."/>
            <person name="Gibbons J.G."/>
            <person name="Terashima K."/>
            <person name="Hibbett D.S."/>
            <person name="Grigoriev I.V."/>
        </authorList>
    </citation>
    <scope>NUCLEOTIDE SEQUENCE</scope>
    <source>
        <strain evidence="3">TFB9207</strain>
    </source>
</reference>
<feature type="compositionally biased region" description="Basic and acidic residues" evidence="1">
    <location>
        <begin position="463"/>
        <end position="472"/>
    </location>
</feature>
<proteinExistence type="predicted"/>
<sequence length="497" mass="55319">MFCRTLSQSSLPRRMFFLLAMTCLSLVASIPLPAPSNAPLSMSEQLSQPSATDPQSGQFKIVYRNYENQNWRLLEFVEANPEKAKASKMLCPVSRCFGYYNGVIRTVELLRIQSRSYRTMRADIDMNVFKLNKQYLFKAFSSVATLQTALKDKGIDSMEISDPDSLIRAMMQLMQLVQKDNATPLILKGTYDGQKSIEDNLTEKRNKGLHAWSMITYGYHTGRASYGNGDRTGQWGMFNIYGGNKIHDEPNYLCYSLLDSCFGFDSDTPPEQIAPIHPAYSVAHPSPFLGDIRMSSHSHPSLIIRLNETSEVLTGIVQRKNLEDVALVQLKTDLGNITKLEEATNSSIETAPSYLRAQLKFLGSKSREMIQNLDRKKPGPVVIPNPSQSLRVLIKGIALIDPSADGDAKSKKRPLDSGPEDASTRPTKKVVIAPPSTSRPSPLYNSKVRPLAPKVPANLDQRPAARVEDHGINHSPSTESSVKRLPEGPYFNLVLNQ</sequence>
<feature type="chain" id="PRO_5041218580" evidence="2">
    <location>
        <begin position="30"/>
        <end position="497"/>
    </location>
</feature>
<keyword evidence="4" id="KW-1185">Reference proteome</keyword>
<evidence type="ECO:0000313" key="3">
    <source>
        <dbReference type="EMBL" id="KAJ3835017.1"/>
    </source>
</evidence>
<comment type="caution">
    <text evidence="3">The sequence shown here is derived from an EMBL/GenBank/DDBJ whole genome shotgun (WGS) entry which is preliminary data.</text>
</comment>
<feature type="region of interest" description="Disordered" evidence="1">
    <location>
        <begin position="403"/>
        <end position="484"/>
    </location>
</feature>
<dbReference type="EMBL" id="MU806457">
    <property type="protein sequence ID" value="KAJ3835017.1"/>
    <property type="molecule type" value="Genomic_DNA"/>
</dbReference>
<feature type="compositionally biased region" description="Basic and acidic residues" evidence="1">
    <location>
        <begin position="406"/>
        <end position="415"/>
    </location>
</feature>
<dbReference type="AlphaFoldDB" id="A0AA38U9M7"/>
<feature type="signal peptide" evidence="2">
    <location>
        <begin position="1"/>
        <end position="29"/>
    </location>
</feature>
<name>A0AA38U9M7_9AGAR</name>
<accession>A0AA38U9M7</accession>
<dbReference type="Proteomes" id="UP001163846">
    <property type="component" value="Unassembled WGS sequence"/>
</dbReference>
<protein>
    <submittedName>
        <fullName evidence="3">Uncharacterized protein</fullName>
    </submittedName>
</protein>